<dbReference type="SUPFAM" id="SSF47090">
    <property type="entry name" value="PGBD-like"/>
    <property type="match status" value="3"/>
</dbReference>
<accession>A0A401LD60</accession>
<sequence length="449" mass="49934">MALQQVPTIPETITVHLGLPNQPAENVTVPFPDYIKNVASSEIYPTWPEAAIRANIYAQITYALNRIFNEFYRSQGYDFDITSTTQYDQTYIKGRDIYENISRIVDEIFNNYVVRQGRVDPFFTAYCNGTTTVCDGLSQWETVALAEQGLTPYQILQKFYGQDIGILENVPISANVPSYPGAALRLGDAGNTVKTIQLELNRIADNYPAIPKIEPADGVFDIATENAVREFQRIFNLTPDGIVGKPTWYQLKYIYNGVKRLNELTSEGLTLDEVTRPFPAVLREGSNGVDVRSLQYYLDVISYFNDAIPDIDQDGYFGPATTAAVRAFQTLAGLPADGIVGLQTWLRLRQAYDDILAMLPPGMKENNAGIYPGYFLSPGMENEDVRNLQTYLKGIADYSGVIPPIAVTGVFDEATRDAVAALQAQNDLPPTGNVGPATWNLIRRLYNAR</sequence>
<feature type="domain" description="Peptidoglycan binding-like" evidence="1">
    <location>
        <begin position="382"/>
        <end position="441"/>
    </location>
</feature>
<dbReference type="InterPro" id="IPR052905">
    <property type="entry name" value="LD-transpeptidase_YkuD-like"/>
</dbReference>
<evidence type="ECO:0000259" key="1">
    <source>
        <dbReference type="Pfam" id="PF01471"/>
    </source>
</evidence>
<dbReference type="Proteomes" id="UP000287361">
    <property type="component" value="Unassembled WGS sequence"/>
</dbReference>
<comment type="caution">
    <text evidence="3">The sequence shown here is derived from an EMBL/GenBank/DDBJ whole genome shotgun (WGS) entry which is preliminary data.</text>
</comment>
<dbReference type="Pfam" id="PF08486">
    <property type="entry name" value="SpoIID"/>
    <property type="match status" value="1"/>
</dbReference>
<proteinExistence type="predicted"/>
<dbReference type="EMBL" id="BHVZ01000001">
    <property type="protein sequence ID" value="GCB29392.1"/>
    <property type="molecule type" value="Genomic_DNA"/>
</dbReference>
<dbReference type="Gene3D" id="1.10.101.10">
    <property type="entry name" value="PGBD-like superfamily/PGBD"/>
    <property type="match status" value="3"/>
</dbReference>
<dbReference type="OrthoDB" id="2933491at2"/>
<evidence type="ECO:0000313" key="4">
    <source>
        <dbReference type="Proteomes" id="UP000287361"/>
    </source>
</evidence>
<protein>
    <recommendedName>
        <fullName evidence="5">Spore cortex-lytic protein</fullName>
    </recommendedName>
</protein>
<dbReference type="Pfam" id="PF01471">
    <property type="entry name" value="PG_binding_1"/>
    <property type="match status" value="3"/>
</dbReference>
<dbReference type="InterPro" id="IPR002477">
    <property type="entry name" value="Peptidoglycan-bd-like"/>
</dbReference>
<evidence type="ECO:0000313" key="3">
    <source>
        <dbReference type="EMBL" id="GCB29392.1"/>
    </source>
</evidence>
<feature type="domain" description="Sporulation stage II protein D amidase enhancer LytB N-terminal" evidence="2">
    <location>
        <begin position="28"/>
        <end position="94"/>
    </location>
</feature>
<dbReference type="InterPro" id="IPR013693">
    <property type="entry name" value="SpoIID/LytB_N"/>
</dbReference>
<dbReference type="AlphaFoldDB" id="A0A401LD60"/>
<name>A0A401LD60_9FIRM</name>
<feature type="domain" description="Peptidoglycan binding-like" evidence="1">
    <location>
        <begin position="190"/>
        <end position="251"/>
    </location>
</feature>
<gene>
    <name evidence="3" type="ORF">KGMB03357_10530</name>
</gene>
<dbReference type="PANTHER" id="PTHR41533:SF1">
    <property type="entry name" value="L,D-TRANSPEPTIDASE YCBB-RELATED"/>
    <property type="match status" value="1"/>
</dbReference>
<dbReference type="InterPro" id="IPR036365">
    <property type="entry name" value="PGBD-like_sf"/>
</dbReference>
<dbReference type="InterPro" id="IPR036366">
    <property type="entry name" value="PGBDSf"/>
</dbReference>
<evidence type="ECO:0000259" key="2">
    <source>
        <dbReference type="Pfam" id="PF08486"/>
    </source>
</evidence>
<keyword evidence="4" id="KW-1185">Reference proteome</keyword>
<organism evidence="3 4">
    <name type="scientific">Anaerotignum faecicola</name>
    <dbReference type="NCBI Taxonomy" id="2358141"/>
    <lineage>
        <taxon>Bacteria</taxon>
        <taxon>Bacillati</taxon>
        <taxon>Bacillota</taxon>
        <taxon>Clostridia</taxon>
        <taxon>Lachnospirales</taxon>
        <taxon>Anaerotignaceae</taxon>
        <taxon>Anaerotignum</taxon>
    </lineage>
</organism>
<reference evidence="3 4" key="1">
    <citation type="submission" date="2018-10" db="EMBL/GenBank/DDBJ databases">
        <title>Draft Genome Sequence of Anaerotignum sp. KCTC 15736.</title>
        <authorList>
            <person name="Choi S.H."/>
            <person name="Kim J.S."/>
            <person name="Kang S.W."/>
            <person name="Lee J.S."/>
            <person name="Park S.H."/>
        </authorList>
    </citation>
    <scope>NUCLEOTIDE SEQUENCE [LARGE SCALE GENOMIC DNA]</scope>
    <source>
        <strain evidence="3 4">KCTC 15736</strain>
    </source>
</reference>
<dbReference type="PANTHER" id="PTHR41533">
    <property type="entry name" value="L,D-TRANSPEPTIDASE HI_1667-RELATED"/>
    <property type="match status" value="1"/>
</dbReference>
<evidence type="ECO:0008006" key="5">
    <source>
        <dbReference type="Google" id="ProtNLM"/>
    </source>
</evidence>
<feature type="domain" description="Peptidoglycan binding-like" evidence="1">
    <location>
        <begin position="288"/>
        <end position="347"/>
    </location>
</feature>